<reference evidence="9 10" key="1">
    <citation type="journal article" date="2017" name="MBio">
        <title>Type VI secretion-mediated competition in the bee gut microbiome.</title>
        <authorList>
            <person name="Steele M.I."/>
            <person name="Kwong W.K."/>
            <person name="Powell J.E."/>
            <person name="Whiteley M."/>
            <person name="Moran N.A."/>
        </authorList>
    </citation>
    <scope>NUCLEOTIDE SEQUENCE [LARGE SCALE GENOMIC DNA]</scope>
    <source>
        <strain evidence="9 10">Occ4-2</strain>
    </source>
</reference>
<keyword evidence="2" id="KW-0540">Nuclease</keyword>
<dbReference type="PANTHER" id="PTHR30636">
    <property type="entry name" value="UPF0701 PROTEIN YICC"/>
    <property type="match status" value="1"/>
</dbReference>
<dbReference type="InterPro" id="IPR005229">
    <property type="entry name" value="YicC/YloC-like"/>
</dbReference>
<comment type="similarity">
    <text evidence="5">Belongs to the YicC/YloC family.</text>
</comment>
<feature type="domain" description="Endoribonuclease YicC-like N-terminal" evidence="7">
    <location>
        <begin position="3"/>
        <end position="156"/>
    </location>
</feature>
<dbReference type="GO" id="GO:0016787">
    <property type="term" value="F:hydrolase activity"/>
    <property type="evidence" value="ECO:0007669"/>
    <property type="project" value="UniProtKB-KW"/>
</dbReference>
<dbReference type="NCBIfam" id="TIGR00255">
    <property type="entry name" value="YicC/YloC family endoribonuclease"/>
    <property type="match status" value="1"/>
</dbReference>
<name>A0A066TLY7_9NEIS</name>
<evidence type="ECO:0000256" key="1">
    <source>
        <dbReference type="ARBA" id="ARBA00001968"/>
    </source>
</evidence>
<proteinExistence type="inferred from homology"/>
<feature type="domain" description="Endoribonuclease YicC-like C-terminal" evidence="8">
    <location>
        <begin position="174"/>
        <end position="290"/>
    </location>
</feature>
<keyword evidence="3" id="KW-0255">Endonuclease</keyword>
<evidence type="ECO:0000256" key="4">
    <source>
        <dbReference type="ARBA" id="ARBA00022801"/>
    </source>
</evidence>
<comment type="cofactor">
    <cofactor evidence="1">
        <name>a divalent metal cation</name>
        <dbReference type="ChEBI" id="CHEBI:60240"/>
    </cofactor>
</comment>
<evidence type="ECO:0000259" key="7">
    <source>
        <dbReference type="Pfam" id="PF03755"/>
    </source>
</evidence>
<accession>A0A066TLY7</accession>
<dbReference type="Pfam" id="PF08340">
    <property type="entry name" value="YicC-like_C"/>
    <property type="match status" value="1"/>
</dbReference>
<dbReference type="PANTHER" id="PTHR30636:SF3">
    <property type="entry name" value="UPF0701 PROTEIN YICC"/>
    <property type="match status" value="1"/>
</dbReference>
<dbReference type="AlphaFoldDB" id="A0A066TLY7"/>
<dbReference type="eggNOG" id="COG1561">
    <property type="taxonomic scope" value="Bacteria"/>
</dbReference>
<comment type="caution">
    <text evidence="9">The sequence shown here is derived from an EMBL/GenBank/DDBJ whole genome shotgun (WGS) entry which is preliminary data.</text>
</comment>
<feature type="coiled-coil region" evidence="6">
    <location>
        <begin position="184"/>
        <end position="233"/>
    </location>
</feature>
<evidence type="ECO:0000259" key="8">
    <source>
        <dbReference type="Pfam" id="PF08340"/>
    </source>
</evidence>
<evidence type="ECO:0000256" key="6">
    <source>
        <dbReference type="SAM" id="Coils"/>
    </source>
</evidence>
<dbReference type="EMBL" id="MEIQ01000047">
    <property type="protein sequence ID" value="PIT49595.1"/>
    <property type="molecule type" value="Genomic_DNA"/>
</dbReference>
<keyword evidence="4" id="KW-0378">Hydrolase</keyword>
<evidence type="ECO:0000256" key="5">
    <source>
        <dbReference type="ARBA" id="ARBA00035648"/>
    </source>
</evidence>
<gene>
    <name evidence="9" type="ORF">BHC48_08400</name>
</gene>
<dbReference type="RefSeq" id="WP_037405851.1">
    <property type="nucleotide sequence ID" value="NZ_CAJZCD010000013.1"/>
</dbReference>
<protein>
    <submittedName>
        <fullName evidence="9">YicC family protein</fullName>
    </submittedName>
</protein>
<dbReference type="InterPro" id="IPR013527">
    <property type="entry name" value="YicC-like_N"/>
</dbReference>
<evidence type="ECO:0000256" key="3">
    <source>
        <dbReference type="ARBA" id="ARBA00022759"/>
    </source>
</evidence>
<dbReference type="GO" id="GO:0004521">
    <property type="term" value="F:RNA endonuclease activity"/>
    <property type="evidence" value="ECO:0007669"/>
    <property type="project" value="InterPro"/>
</dbReference>
<dbReference type="InterPro" id="IPR013551">
    <property type="entry name" value="YicC-like_C"/>
</dbReference>
<evidence type="ECO:0000313" key="10">
    <source>
        <dbReference type="Proteomes" id="UP000231484"/>
    </source>
</evidence>
<evidence type="ECO:0000256" key="2">
    <source>
        <dbReference type="ARBA" id="ARBA00022722"/>
    </source>
</evidence>
<sequence length="290" mass="33395">MLYSMTGYANASGQFGNRQINIELRAVNHRYLDIQFKVVEELRRFEGQMRELINAQVARGKLECRVQIKQLPSQNTEDLPIDHKLVKQLAVFNQQIRRQYKDLGKLTVADILHFPGVIVATTEDEEVLLNGVLTLLKQVLTEFKTARAREGEKLQQHLLSRLDDMSDIVAAMQQLFPQLLQDYMNKAETRLREAVAQVDAERLKQEFVLFMQKADVDEELNRLTTHIAEARRLIEEHRGSVGKRLDFLMQELNREANTLGSKAIAIECTQASVGLKVLIEQMREQVQNIE</sequence>
<keyword evidence="6" id="KW-0175">Coiled coil</keyword>
<dbReference type="Pfam" id="PF03755">
    <property type="entry name" value="YicC-like_N"/>
    <property type="match status" value="1"/>
</dbReference>
<dbReference type="Proteomes" id="UP000231484">
    <property type="component" value="Unassembled WGS sequence"/>
</dbReference>
<organism evidence="9 10">
    <name type="scientific">Snodgrassella alvi</name>
    <dbReference type="NCBI Taxonomy" id="1196083"/>
    <lineage>
        <taxon>Bacteria</taxon>
        <taxon>Pseudomonadati</taxon>
        <taxon>Pseudomonadota</taxon>
        <taxon>Betaproteobacteria</taxon>
        <taxon>Neisseriales</taxon>
        <taxon>Neisseriaceae</taxon>
        <taxon>Snodgrassella</taxon>
    </lineage>
</organism>
<evidence type="ECO:0000313" key="9">
    <source>
        <dbReference type="EMBL" id="PIT49595.1"/>
    </source>
</evidence>